<comment type="caution">
    <text evidence="3">The sequence shown here is derived from an EMBL/GenBank/DDBJ whole genome shotgun (WGS) entry which is preliminary data.</text>
</comment>
<sequence>MTVAFALSHFPSRAMLFAAMLLAIFAVGNAQAQLVDATGQSIQVDDNSSVVSVGGSVTEILYALGLADRVIAVDATSLFPAVATELPNVGYMRQLSAEPILAMAPSLVLAIEDSGPPAVLDQLREAGVQVVLVPDDPSPQGIVKKIDLISDVMGVTEKGRVLSAQVESSLEELRKVVADAGPRPRVLFLLSIGNGGAPLAAGRATSAASIIELAGGDNAIDAFEGYKALSPEALVESGPDVVLVTDRSLGLLGGAEAIREGPEVSQTPAGRDGRIVSMDDLLLLGFGPRTPEAAAQLAQKLHPGLDLSMTKEQ</sequence>
<evidence type="ECO:0000259" key="2">
    <source>
        <dbReference type="PROSITE" id="PS50983"/>
    </source>
</evidence>
<dbReference type="SUPFAM" id="SSF53807">
    <property type="entry name" value="Helical backbone' metal receptor"/>
    <property type="match status" value="1"/>
</dbReference>
<proteinExistence type="predicted"/>
<protein>
    <submittedName>
        <fullName evidence="3">ABC transporter substrate-binding protein</fullName>
    </submittedName>
</protein>
<dbReference type="PANTHER" id="PTHR30535">
    <property type="entry name" value="VITAMIN B12-BINDING PROTEIN"/>
    <property type="match status" value="1"/>
</dbReference>
<feature type="signal peptide" evidence="1">
    <location>
        <begin position="1"/>
        <end position="32"/>
    </location>
</feature>
<feature type="domain" description="Fe/B12 periplasmic-binding" evidence="2">
    <location>
        <begin position="49"/>
        <end position="305"/>
    </location>
</feature>
<dbReference type="EMBL" id="VHSH01000001">
    <property type="protein sequence ID" value="TQV83142.1"/>
    <property type="molecule type" value="Genomic_DNA"/>
</dbReference>
<dbReference type="InterPro" id="IPR002491">
    <property type="entry name" value="ABC_transptr_periplasmic_BD"/>
</dbReference>
<dbReference type="InterPro" id="IPR050902">
    <property type="entry name" value="ABC_Transporter_SBP"/>
</dbReference>
<evidence type="ECO:0000256" key="1">
    <source>
        <dbReference type="SAM" id="SignalP"/>
    </source>
</evidence>
<dbReference type="Proteomes" id="UP000315252">
    <property type="component" value="Unassembled WGS sequence"/>
</dbReference>
<dbReference type="RefSeq" id="WP_142894109.1">
    <property type="nucleotide sequence ID" value="NZ_ML660052.1"/>
</dbReference>
<dbReference type="AlphaFoldDB" id="A0A545U0Z1"/>
<organism evidence="3 4">
    <name type="scientific">Denitrobaculum tricleocarpae</name>
    <dbReference type="NCBI Taxonomy" id="2591009"/>
    <lineage>
        <taxon>Bacteria</taxon>
        <taxon>Pseudomonadati</taxon>
        <taxon>Pseudomonadota</taxon>
        <taxon>Alphaproteobacteria</taxon>
        <taxon>Rhodospirillales</taxon>
        <taxon>Rhodospirillaceae</taxon>
        <taxon>Denitrobaculum</taxon>
    </lineage>
</organism>
<reference evidence="3 4" key="1">
    <citation type="submission" date="2019-06" db="EMBL/GenBank/DDBJ databases">
        <title>Whole genome sequence for Rhodospirillaceae sp. R148.</title>
        <authorList>
            <person name="Wang G."/>
        </authorList>
    </citation>
    <scope>NUCLEOTIDE SEQUENCE [LARGE SCALE GENOMIC DNA]</scope>
    <source>
        <strain evidence="3 4">R148</strain>
    </source>
</reference>
<dbReference type="Pfam" id="PF01497">
    <property type="entry name" value="Peripla_BP_2"/>
    <property type="match status" value="1"/>
</dbReference>
<gene>
    <name evidence="3" type="ORF">FKG95_00635</name>
</gene>
<dbReference type="OrthoDB" id="9797736at2"/>
<keyword evidence="1" id="KW-0732">Signal</keyword>
<feature type="chain" id="PRO_5022175393" evidence="1">
    <location>
        <begin position="33"/>
        <end position="313"/>
    </location>
</feature>
<dbReference type="CDD" id="cd01149">
    <property type="entry name" value="HutB"/>
    <property type="match status" value="1"/>
</dbReference>
<evidence type="ECO:0000313" key="3">
    <source>
        <dbReference type="EMBL" id="TQV83142.1"/>
    </source>
</evidence>
<keyword evidence="4" id="KW-1185">Reference proteome</keyword>
<accession>A0A545U0Z1</accession>
<dbReference type="PANTHER" id="PTHR30535:SF4">
    <property type="entry name" value="HEMIN-BINDING PERIPLASMIC PROTEIN HMUT"/>
    <property type="match status" value="1"/>
</dbReference>
<name>A0A545U0Z1_9PROT</name>
<dbReference type="Gene3D" id="3.40.50.1980">
    <property type="entry name" value="Nitrogenase molybdenum iron protein domain"/>
    <property type="match status" value="2"/>
</dbReference>
<dbReference type="PROSITE" id="PS50983">
    <property type="entry name" value="FE_B12_PBP"/>
    <property type="match status" value="1"/>
</dbReference>
<evidence type="ECO:0000313" key="4">
    <source>
        <dbReference type="Proteomes" id="UP000315252"/>
    </source>
</evidence>